<dbReference type="InterPro" id="IPR025714">
    <property type="entry name" value="Methyltranfer_dom"/>
</dbReference>
<feature type="domain" description="Methyltransferase" evidence="2">
    <location>
        <begin position="99"/>
        <end position="298"/>
    </location>
</feature>
<gene>
    <name evidence="3" type="ORF">MIND_00885700</name>
</gene>
<accession>A0A8H6W4X8</accession>
<keyword evidence="4" id="KW-1185">Reference proteome</keyword>
<protein>
    <submittedName>
        <fullName evidence="3">Methyltranfer-dom domain-containing protein</fullName>
    </submittedName>
</protein>
<dbReference type="PANTHER" id="PTHR32026:SF10">
    <property type="entry name" value="METHYLTRANSFERASE-LIKE PROTEIN 24-RELATED"/>
    <property type="match status" value="1"/>
</dbReference>
<dbReference type="EMBL" id="JACAZF010000007">
    <property type="protein sequence ID" value="KAF7299364.1"/>
    <property type="molecule type" value="Genomic_DNA"/>
</dbReference>
<evidence type="ECO:0000313" key="3">
    <source>
        <dbReference type="EMBL" id="KAF7299364.1"/>
    </source>
</evidence>
<organism evidence="3 4">
    <name type="scientific">Mycena indigotica</name>
    <dbReference type="NCBI Taxonomy" id="2126181"/>
    <lineage>
        <taxon>Eukaryota</taxon>
        <taxon>Fungi</taxon>
        <taxon>Dikarya</taxon>
        <taxon>Basidiomycota</taxon>
        <taxon>Agaricomycotina</taxon>
        <taxon>Agaricomycetes</taxon>
        <taxon>Agaricomycetidae</taxon>
        <taxon>Agaricales</taxon>
        <taxon>Marasmiineae</taxon>
        <taxon>Mycenaceae</taxon>
        <taxon>Mycena</taxon>
    </lineage>
</organism>
<dbReference type="AlphaFoldDB" id="A0A8H6W4X8"/>
<dbReference type="Proteomes" id="UP000636479">
    <property type="component" value="Unassembled WGS sequence"/>
</dbReference>
<dbReference type="InterPro" id="IPR026913">
    <property type="entry name" value="METTL24"/>
</dbReference>
<feature type="transmembrane region" description="Helical" evidence="1">
    <location>
        <begin position="6"/>
        <end position="23"/>
    </location>
</feature>
<evidence type="ECO:0000259" key="2">
    <source>
        <dbReference type="Pfam" id="PF13383"/>
    </source>
</evidence>
<keyword evidence="1" id="KW-0472">Membrane</keyword>
<dbReference type="GeneID" id="59348026"/>
<reference evidence="3" key="1">
    <citation type="submission" date="2020-05" db="EMBL/GenBank/DDBJ databases">
        <title>Mycena genomes resolve the evolution of fungal bioluminescence.</title>
        <authorList>
            <person name="Tsai I.J."/>
        </authorList>
    </citation>
    <scope>NUCLEOTIDE SEQUENCE</scope>
    <source>
        <strain evidence="3">171206Taipei</strain>
    </source>
</reference>
<dbReference type="OrthoDB" id="10006218at2759"/>
<dbReference type="Pfam" id="PF13383">
    <property type="entry name" value="Methyltransf_22"/>
    <property type="match status" value="1"/>
</dbReference>
<dbReference type="RefSeq" id="XP_037218752.1">
    <property type="nucleotide sequence ID" value="XM_037365510.1"/>
</dbReference>
<name>A0A8H6W4X8_9AGAR</name>
<dbReference type="PANTHER" id="PTHR32026">
    <property type="entry name" value="METHYLTRANSFERASE-LIKE PROTEIN 24"/>
    <property type="match status" value="1"/>
</dbReference>
<evidence type="ECO:0000313" key="4">
    <source>
        <dbReference type="Proteomes" id="UP000636479"/>
    </source>
</evidence>
<sequence>MSRLSIWLIFATACILFTFYFIARTHIDPPSLPRITFESHAQSNWTAVFSSPSRLNLTLEGNERRYQEVVRERKAEIQRFGSDKVAFPAPFTEFYTLWDFFVPAFSCPCPVYRVGTLGDGGKWTCCVERALKTNRQSGGCVVYSLGVERQSSFEQEILHADKHCQVFGFDFSVAEFGPELLADAAVNHRAHFFPYKIGGGADNHSATPPEYSLRGIMDELGHDFVDILKVDIEGSEWHALLSLVSAFEGKPLPFGQLLIEIHVGYIAERNSLGSIDEWWSILEDAGLRPFWTEVNLLDVNFLRRGPLVAEWSFLNIRGNHALVDDTLPDYP</sequence>
<evidence type="ECO:0000256" key="1">
    <source>
        <dbReference type="SAM" id="Phobius"/>
    </source>
</evidence>
<keyword evidence="1" id="KW-0812">Transmembrane</keyword>
<comment type="caution">
    <text evidence="3">The sequence shown here is derived from an EMBL/GenBank/DDBJ whole genome shotgun (WGS) entry which is preliminary data.</text>
</comment>
<proteinExistence type="predicted"/>
<keyword evidence="1" id="KW-1133">Transmembrane helix</keyword>